<dbReference type="Gene3D" id="2.40.50.460">
    <property type="match status" value="1"/>
</dbReference>
<comment type="caution">
    <text evidence="7">The sequence shown here is derived from an EMBL/GenBank/DDBJ whole genome shotgun (WGS) entry which is preliminary data.</text>
</comment>
<evidence type="ECO:0000256" key="1">
    <source>
        <dbReference type="ARBA" id="ARBA00005915"/>
    </source>
</evidence>
<comment type="similarity">
    <text evidence="1">Belongs to the RecJ family.</text>
</comment>
<dbReference type="PANTHER" id="PTHR30255:SF2">
    <property type="entry name" value="SINGLE-STRANDED-DNA-SPECIFIC EXONUCLEASE RECJ"/>
    <property type="match status" value="1"/>
</dbReference>
<evidence type="ECO:0000313" key="8">
    <source>
        <dbReference type="Proteomes" id="UP001165341"/>
    </source>
</evidence>
<dbReference type="PANTHER" id="PTHR30255">
    <property type="entry name" value="SINGLE-STRANDED-DNA-SPECIFIC EXONUCLEASE RECJ"/>
    <property type="match status" value="1"/>
</dbReference>
<name>A0AA41QZJ1_9MICO</name>
<dbReference type="SUPFAM" id="SSF64182">
    <property type="entry name" value="DHH phosphoesterases"/>
    <property type="match status" value="1"/>
</dbReference>
<dbReference type="RefSeq" id="WP_243013180.1">
    <property type="nucleotide sequence ID" value="NZ_JALGAR010000006.1"/>
</dbReference>
<dbReference type="Proteomes" id="UP001165341">
    <property type="component" value="Unassembled WGS sequence"/>
</dbReference>
<evidence type="ECO:0000256" key="3">
    <source>
        <dbReference type="ARBA" id="ARBA00022801"/>
    </source>
</evidence>
<gene>
    <name evidence="7" type="ORF">MQH31_17935</name>
</gene>
<proteinExistence type="inferred from homology"/>
<sequence>MNDPSNTGANATTVIERRAIGEFEDTSIFGVLRRKRGWTDEYLIDINNPFHEELKDVDRMAAELHRIRLSGAQIVVLPDFDMDGITSGSLGWAGLNELGFNAELYVPDYRRGHDISVEAVRELREQFPNAAAIITCDGGINSNEGISEARRLGLITLVTDHHVELAPGSVADIAVNPVRINESYGHPGICGAYVLHQVLTAYAIRYAPNKAGSISMLKLFAGIGTVSDVMPLFFENRKMVRDSLSLARLLYVSIPAEDLVTQYNVENSILMMLLRGQNHHPAFLSVFEGFALMMQAFKEHRKPILDEDGKQATDNYGKLLFASGKLRSMADLTEEFYAFYFAPAFNAIRRVGGSMHDAFGVFTAPTAAQKYEHAKAIIDINELRKELSAEYLAKIWEEEQPLAEKGVFFTDAPLGMLGLIANNLMRESGRPTVVARRPDGPAEPVGGSARSPFWFPIISTMTPRGFFAIGHENACGVRADNLSELVRFAEEMNAEADVIYATMLLSGELDAAQSAALVLGPEDDCDAGLTDVEELMDLTLGIDSLAPYGHGFPRPEIELVVDLSRCSIQTLGLGDIHLRIVLPIGMKMLWWNEADRLHDLRELAESPIPGESIVRMRVKLSINSFRGNESVQATIEQMLEPRIDENDDEENGI</sequence>
<dbReference type="Pfam" id="PF17768">
    <property type="entry name" value="RecJ_OB"/>
    <property type="match status" value="1"/>
</dbReference>
<protein>
    <submittedName>
        <fullName evidence="7">DHH family phosphoesterase</fullName>
    </submittedName>
</protein>
<evidence type="ECO:0000259" key="6">
    <source>
        <dbReference type="Pfam" id="PF17768"/>
    </source>
</evidence>
<dbReference type="EMBL" id="JALGAR010000006">
    <property type="protein sequence ID" value="MCI4659689.1"/>
    <property type="molecule type" value="Genomic_DNA"/>
</dbReference>
<evidence type="ECO:0000256" key="2">
    <source>
        <dbReference type="ARBA" id="ARBA00022722"/>
    </source>
</evidence>
<dbReference type="AlphaFoldDB" id="A0AA41QZJ1"/>
<dbReference type="GO" id="GO:0004527">
    <property type="term" value="F:exonuclease activity"/>
    <property type="evidence" value="ECO:0007669"/>
    <property type="project" value="UniProtKB-KW"/>
</dbReference>
<keyword evidence="8" id="KW-1185">Reference proteome</keyword>
<reference evidence="7" key="1">
    <citation type="submission" date="2022-03" db="EMBL/GenBank/DDBJ databases">
        <title>Cryobacterium sp. nov. strain ZS14-85, isolated from Antarctic soil.</title>
        <authorList>
            <person name="Li J."/>
            <person name="Niu G."/>
        </authorList>
    </citation>
    <scope>NUCLEOTIDE SEQUENCE</scope>
    <source>
        <strain evidence="7">ZS14-85</strain>
    </source>
</reference>
<keyword evidence="3" id="KW-0378">Hydrolase</keyword>
<feature type="domain" description="DDH" evidence="5">
    <location>
        <begin position="73"/>
        <end position="204"/>
    </location>
</feature>
<feature type="domain" description="RecJ OB" evidence="6">
    <location>
        <begin position="536"/>
        <end position="636"/>
    </location>
</feature>
<evidence type="ECO:0000313" key="7">
    <source>
        <dbReference type="EMBL" id="MCI4659689.1"/>
    </source>
</evidence>
<evidence type="ECO:0000259" key="5">
    <source>
        <dbReference type="Pfam" id="PF01368"/>
    </source>
</evidence>
<keyword evidence="2" id="KW-0540">Nuclease</keyword>
<evidence type="ECO:0000256" key="4">
    <source>
        <dbReference type="ARBA" id="ARBA00022839"/>
    </source>
</evidence>
<dbReference type="Gene3D" id="3.90.1640.30">
    <property type="match status" value="1"/>
</dbReference>
<organism evidence="7 8">
    <name type="scientific">Cryobacterium zhongshanensis</name>
    <dbReference type="NCBI Taxonomy" id="2928153"/>
    <lineage>
        <taxon>Bacteria</taxon>
        <taxon>Bacillati</taxon>
        <taxon>Actinomycetota</taxon>
        <taxon>Actinomycetes</taxon>
        <taxon>Micrococcales</taxon>
        <taxon>Microbacteriaceae</taxon>
        <taxon>Cryobacterium</taxon>
    </lineage>
</organism>
<accession>A0AA41QZJ1</accession>
<keyword evidence="4" id="KW-0269">Exonuclease</keyword>
<dbReference type="InterPro" id="IPR051673">
    <property type="entry name" value="SSDNA_exonuclease_RecJ"/>
</dbReference>
<dbReference type="InterPro" id="IPR001667">
    <property type="entry name" value="DDH_dom"/>
</dbReference>
<dbReference type="InterPro" id="IPR038763">
    <property type="entry name" value="DHH_sf"/>
</dbReference>
<dbReference type="InterPro" id="IPR041122">
    <property type="entry name" value="RecJ_OB"/>
</dbReference>
<dbReference type="Pfam" id="PF01368">
    <property type="entry name" value="DHH"/>
    <property type="match status" value="1"/>
</dbReference>